<reference evidence="6 7" key="1">
    <citation type="journal article" date="2018" name="Gigascience">
        <title>Genomes of trombidid mites reveal novel predicted allergens and laterally-transferred genes associated with secondary metabolism.</title>
        <authorList>
            <person name="Dong X."/>
            <person name="Chaisiri K."/>
            <person name="Xia D."/>
            <person name="Armstrong S.D."/>
            <person name="Fang Y."/>
            <person name="Donnelly M.J."/>
            <person name="Kadowaki T."/>
            <person name="McGarry J.W."/>
            <person name="Darby A.C."/>
            <person name="Makepeace B.L."/>
        </authorList>
    </citation>
    <scope>NUCLEOTIDE SEQUENCE [LARGE SCALE GENOMIC DNA]</scope>
    <source>
        <strain evidence="6">UoL-WK</strain>
    </source>
</reference>
<evidence type="ECO:0000256" key="2">
    <source>
        <dbReference type="ARBA" id="ARBA00022692"/>
    </source>
</evidence>
<keyword evidence="7" id="KW-1185">Reference proteome</keyword>
<protein>
    <submittedName>
        <fullName evidence="6">Organic cation transporter 1-like protein</fullName>
    </submittedName>
</protein>
<feature type="transmembrane region" description="Helical" evidence="5">
    <location>
        <begin position="281"/>
        <end position="302"/>
    </location>
</feature>
<proteinExistence type="predicted"/>
<dbReference type="AlphaFoldDB" id="A0A3S3P6J0"/>
<feature type="non-terminal residue" evidence="6">
    <location>
        <position position="330"/>
    </location>
</feature>
<dbReference type="OrthoDB" id="2544694at2759"/>
<comment type="caution">
    <text evidence="6">The sequence shown here is derived from an EMBL/GenBank/DDBJ whole genome shotgun (WGS) entry which is preliminary data.</text>
</comment>
<keyword evidence="3 5" id="KW-1133">Transmembrane helix</keyword>
<comment type="subcellular location">
    <subcellularLocation>
        <location evidence="1">Membrane</location>
        <topology evidence="1">Multi-pass membrane protein</topology>
    </subcellularLocation>
</comment>
<evidence type="ECO:0000256" key="3">
    <source>
        <dbReference type="ARBA" id="ARBA00022989"/>
    </source>
</evidence>
<feature type="transmembrane region" description="Helical" evidence="5">
    <location>
        <begin position="255"/>
        <end position="274"/>
    </location>
</feature>
<evidence type="ECO:0000313" key="7">
    <source>
        <dbReference type="Proteomes" id="UP000285301"/>
    </source>
</evidence>
<gene>
    <name evidence="6" type="ORF">B4U79_04489</name>
</gene>
<keyword evidence="4 5" id="KW-0472">Membrane</keyword>
<accession>A0A3S3P6J0</accession>
<feature type="transmembrane region" description="Helical" evidence="5">
    <location>
        <begin position="158"/>
        <end position="176"/>
    </location>
</feature>
<evidence type="ECO:0000256" key="1">
    <source>
        <dbReference type="ARBA" id="ARBA00004141"/>
    </source>
</evidence>
<dbReference type="Gene3D" id="1.20.1250.20">
    <property type="entry name" value="MFS general substrate transporter like domains"/>
    <property type="match status" value="1"/>
</dbReference>
<evidence type="ECO:0000313" key="6">
    <source>
        <dbReference type="EMBL" id="RWS15959.1"/>
    </source>
</evidence>
<dbReference type="SUPFAM" id="SSF103473">
    <property type="entry name" value="MFS general substrate transporter"/>
    <property type="match status" value="1"/>
</dbReference>
<name>A0A3S3P6J0_9ACAR</name>
<dbReference type="EMBL" id="NCKU01000331">
    <property type="protein sequence ID" value="RWS15959.1"/>
    <property type="molecule type" value="Genomic_DNA"/>
</dbReference>
<feature type="transmembrane region" description="Helical" evidence="5">
    <location>
        <begin position="221"/>
        <end position="243"/>
    </location>
</feature>
<evidence type="ECO:0000256" key="4">
    <source>
        <dbReference type="ARBA" id="ARBA00023136"/>
    </source>
</evidence>
<dbReference type="InterPro" id="IPR036259">
    <property type="entry name" value="MFS_trans_sf"/>
</dbReference>
<dbReference type="STRING" id="1965070.A0A3S3P6J0"/>
<keyword evidence="2 5" id="KW-0812">Transmembrane</keyword>
<sequence>MDFENILNEIGEFGTYQKRLLWILLLPLAILLPCLGLSTLFMLSVPDHWCFVPQLSNLSAEEQFSLIRPKYIVDGIMKYDNCKMFDIDYDQVAINKHLPDFNNIPTKKCANGWVYDKKDFDENAISVQIGIKVEREMKDSSSKRVRLSIIGKPKIRRIFIVVTVLFAINAMAYSELQMNSIYIHGNQFLNFFFIALIDIPSVLICWYLMDKVGRRWHSTAVLSILLIGKFMVSANHMVIYQQAIELYPTQLRNSGLGFGSTAGSIANIFVPYIVNLTNLGVWVPLFTMGAFCTLAATLAPFLPETLNENLPQTIEEAEKFGEETRFWSWK</sequence>
<feature type="transmembrane region" description="Helical" evidence="5">
    <location>
        <begin position="20"/>
        <end position="43"/>
    </location>
</feature>
<dbReference type="Proteomes" id="UP000285301">
    <property type="component" value="Unassembled WGS sequence"/>
</dbReference>
<dbReference type="GO" id="GO:0016020">
    <property type="term" value="C:membrane"/>
    <property type="evidence" value="ECO:0007669"/>
    <property type="project" value="UniProtKB-SubCell"/>
</dbReference>
<evidence type="ECO:0000256" key="5">
    <source>
        <dbReference type="SAM" id="Phobius"/>
    </source>
</evidence>
<dbReference type="PANTHER" id="PTHR24064">
    <property type="entry name" value="SOLUTE CARRIER FAMILY 22 MEMBER"/>
    <property type="match status" value="1"/>
</dbReference>
<organism evidence="6 7">
    <name type="scientific">Dinothrombium tinctorium</name>
    <dbReference type="NCBI Taxonomy" id="1965070"/>
    <lineage>
        <taxon>Eukaryota</taxon>
        <taxon>Metazoa</taxon>
        <taxon>Ecdysozoa</taxon>
        <taxon>Arthropoda</taxon>
        <taxon>Chelicerata</taxon>
        <taxon>Arachnida</taxon>
        <taxon>Acari</taxon>
        <taxon>Acariformes</taxon>
        <taxon>Trombidiformes</taxon>
        <taxon>Prostigmata</taxon>
        <taxon>Anystina</taxon>
        <taxon>Parasitengona</taxon>
        <taxon>Trombidioidea</taxon>
        <taxon>Trombidiidae</taxon>
        <taxon>Dinothrombium</taxon>
    </lineage>
</organism>
<feature type="transmembrane region" description="Helical" evidence="5">
    <location>
        <begin position="188"/>
        <end position="209"/>
    </location>
</feature>